<proteinExistence type="predicted"/>
<reference evidence="1" key="1">
    <citation type="journal article" date="2014" name="Front. Microbiol.">
        <title>High frequency of phylogenetically diverse reductive dehalogenase-homologous genes in deep subseafloor sedimentary metagenomes.</title>
        <authorList>
            <person name="Kawai M."/>
            <person name="Futagami T."/>
            <person name="Toyoda A."/>
            <person name="Takaki Y."/>
            <person name="Nishi S."/>
            <person name="Hori S."/>
            <person name="Arai W."/>
            <person name="Tsubouchi T."/>
            <person name="Morono Y."/>
            <person name="Uchiyama I."/>
            <person name="Ito T."/>
            <person name="Fujiyama A."/>
            <person name="Inagaki F."/>
            <person name="Takami H."/>
        </authorList>
    </citation>
    <scope>NUCLEOTIDE SEQUENCE</scope>
    <source>
        <strain evidence="1">Expedition CK06-06</strain>
    </source>
</reference>
<sequence length="44" mass="4975">LLGSEYFKDTDQASSDLVYDINQKCVFITVAKDSPFNNVEVRTC</sequence>
<dbReference type="AlphaFoldDB" id="X1F3S5"/>
<feature type="non-terminal residue" evidence="1">
    <location>
        <position position="1"/>
    </location>
</feature>
<name>X1F3S5_9ZZZZ</name>
<organism evidence="1">
    <name type="scientific">marine sediment metagenome</name>
    <dbReference type="NCBI Taxonomy" id="412755"/>
    <lineage>
        <taxon>unclassified sequences</taxon>
        <taxon>metagenomes</taxon>
        <taxon>ecological metagenomes</taxon>
    </lineage>
</organism>
<comment type="caution">
    <text evidence="1">The sequence shown here is derived from an EMBL/GenBank/DDBJ whole genome shotgun (WGS) entry which is preliminary data.</text>
</comment>
<protein>
    <submittedName>
        <fullName evidence="1">Uncharacterized protein</fullName>
    </submittedName>
</protein>
<dbReference type="EMBL" id="BART01039858">
    <property type="protein sequence ID" value="GAH24004.1"/>
    <property type="molecule type" value="Genomic_DNA"/>
</dbReference>
<accession>X1F3S5</accession>
<gene>
    <name evidence="1" type="ORF">S01H4_65255</name>
</gene>
<evidence type="ECO:0000313" key="1">
    <source>
        <dbReference type="EMBL" id="GAH24004.1"/>
    </source>
</evidence>